<dbReference type="AlphaFoldDB" id="A0A286G2J5"/>
<accession>A0A286G2J5</accession>
<dbReference type="EMBL" id="OCNH01000002">
    <property type="protein sequence ID" value="SOD89698.1"/>
    <property type="molecule type" value="Genomic_DNA"/>
</dbReference>
<reference evidence="2" key="1">
    <citation type="submission" date="2017-09" db="EMBL/GenBank/DDBJ databases">
        <authorList>
            <person name="Varghese N."/>
            <person name="Submissions S."/>
        </authorList>
    </citation>
    <scope>NUCLEOTIDE SEQUENCE [LARGE SCALE GENOMIC DNA]</scope>
    <source>
        <strain evidence="2">DSM 29961</strain>
    </source>
</reference>
<organism evidence="1 2">
    <name type="scientific">Spirosoma fluviale</name>
    <dbReference type="NCBI Taxonomy" id="1597977"/>
    <lineage>
        <taxon>Bacteria</taxon>
        <taxon>Pseudomonadati</taxon>
        <taxon>Bacteroidota</taxon>
        <taxon>Cytophagia</taxon>
        <taxon>Cytophagales</taxon>
        <taxon>Cytophagaceae</taxon>
        <taxon>Spirosoma</taxon>
    </lineage>
</organism>
<keyword evidence="2" id="KW-1185">Reference proteome</keyword>
<name>A0A286G2J5_9BACT</name>
<gene>
    <name evidence="1" type="ORF">SAMN06269250_3160</name>
</gene>
<sequence length="33" mass="3836">MGLEDHVVVLPYKKASNPMLLKDKALRLILSWR</sequence>
<evidence type="ECO:0000313" key="2">
    <source>
        <dbReference type="Proteomes" id="UP000219452"/>
    </source>
</evidence>
<protein>
    <submittedName>
        <fullName evidence="1">Uncharacterized protein</fullName>
    </submittedName>
</protein>
<dbReference type="Proteomes" id="UP000219452">
    <property type="component" value="Unassembled WGS sequence"/>
</dbReference>
<proteinExistence type="predicted"/>
<evidence type="ECO:0000313" key="1">
    <source>
        <dbReference type="EMBL" id="SOD89698.1"/>
    </source>
</evidence>